<name>A0A8H7QHD3_9FUNG</name>
<accession>A0A8H7QHD3</accession>
<gene>
    <name evidence="3" type="ORF">INT47_001595</name>
</gene>
<dbReference type="GO" id="GO:0016491">
    <property type="term" value="F:oxidoreductase activity"/>
    <property type="evidence" value="ECO:0007669"/>
    <property type="project" value="UniProtKB-KW"/>
</dbReference>
<feature type="domain" description="TauD/TfdA-like" evidence="2">
    <location>
        <begin position="90"/>
        <end position="347"/>
    </location>
</feature>
<comment type="caution">
    <text evidence="3">The sequence shown here is derived from an EMBL/GenBank/DDBJ whole genome shotgun (WGS) entry which is preliminary data.</text>
</comment>
<dbReference type="InterPro" id="IPR050411">
    <property type="entry name" value="AlphaKG_dependent_hydroxylases"/>
</dbReference>
<dbReference type="PANTHER" id="PTHR10696:SF54">
    <property type="entry name" value="FAMILY OXIDOREDUCTASE, PUTATIVE (AFU_ORTHOLOGUE AFUA_4G13850)-RELATED"/>
    <property type="match status" value="1"/>
</dbReference>
<organism evidence="3 4">
    <name type="scientific">Mucor saturninus</name>
    <dbReference type="NCBI Taxonomy" id="64648"/>
    <lineage>
        <taxon>Eukaryota</taxon>
        <taxon>Fungi</taxon>
        <taxon>Fungi incertae sedis</taxon>
        <taxon>Mucoromycota</taxon>
        <taxon>Mucoromycotina</taxon>
        <taxon>Mucoromycetes</taxon>
        <taxon>Mucorales</taxon>
        <taxon>Mucorineae</taxon>
        <taxon>Mucoraceae</taxon>
        <taxon>Mucor</taxon>
    </lineage>
</organism>
<evidence type="ECO:0000313" key="4">
    <source>
        <dbReference type="Proteomes" id="UP000603453"/>
    </source>
</evidence>
<evidence type="ECO:0000259" key="2">
    <source>
        <dbReference type="Pfam" id="PF02668"/>
    </source>
</evidence>
<protein>
    <recommendedName>
        <fullName evidence="2">TauD/TfdA-like domain-containing protein</fullName>
    </recommendedName>
</protein>
<evidence type="ECO:0000256" key="1">
    <source>
        <dbReference type="ARBA" id="ARBA00023002"/>
    </source>
</evidence>
<dbReference type="Proteomes" id="UP000603453">
    <property type="component" value="Unassembled WGS sequence"/>
</dbReference>
<dbReference type="Pfam" id="PF02668">
    <property type="entry name" value="TauD"/>
    <property type="match status" value="1"/>
</dbReference>
<reference evidence="3" key="1">
    <citation type="submission" date="2020-12" db="EMBL/GenBank/DDBJ databases">
        <title>Metabolic potential, ecology and presence of endohyphal bacteria is reflected in genomic diversity of Mucoromycotina.</title>
        <authorList>
            <person name="Muszewska A."/>
            <person name="Okrasinska A."/>
            <person name="Steczkiewicz K."/>
            <person name="Drgas O."/>
            <person name="Orlowska M."/>
            <person name="Perlinska-Lenart U."/>
            <person name="Aleksandrzak-Piekarczyk T."/>
            <person name="Szatraj K."/>
            <person name="Zielenkiewicz U."/>
            <person name="Pilsyk S."/>
            <person name="Malc E."/>
            <person name="Mieczkowski P."/>
            <person name="Kruszewska J.S."/>
            <person name="Biernat P."/>
            <person name="Pawlowska J."/>
        </authorList>
    </citation>
    <scope>NUCLEOTIDE SEQUENCE</scope>
    <source>
        <strain evidence="3">WA0000017839</strain>
    </source>
</reference>
<dbReference type="InterPro" id="IPR003819">
    <property type="entry name" value="TauD/TfdA-like"/>
</dbReference>
<dbReference type="SUPFAM" id="SSF51197">
    <property type="entry name" value="Clavaminate synthase-like"/>
    <property type="match status" value="1"/>
</dbReference>
<keyword evidence="1" id="KW-0560">Oxidoreductase</keyword>
<dbReference type="Gene3D" id="3.60.130.10">
    <property type="entry name" value="Clavaminate synthase-like"/>
    <property type="match status" value="1"/>
</dbReference>
<proteinExistence type="predicted"/>
<evidence type="ECO:0000313" key="3">
    <source>
        <dbReference type="EMBL" id="KAG2192184.1"/>
    </source>
</evidence>
<dbReference type="InterPro" id="IPR042098">
    <property type="entry name" value="TauD-like_sf"/>
</dbReference>
<dbReference type="EMBL" id="JAEPRD010000312">
    <property type="protein sequence ID" value="KAG2192184.1"/>
    <property type="molecule type" value="Genomic_DNA"/>
</dbReference>
<keyword evidence="4" id="KW-1185">Reference proteome</keyword>
<dbReference type="AlphaFoldDB" id="A0A8H7QHD3"/>
<sequence length="385" mass="44356">MPPTAQLQNSTQPDISYLPNRKKYEDRVACRLAQEDLKKDLPAFPAQLFGPKVWKGSDYEGKETEWIYQLTEKELLEIDEATECFDATGKPLGEISKETFPLPTFGTKIKKLIEDDVLDGRGFIVVRGINPDKYTVHQNMIAYTGICAHVGKRGKQGQHVISHIRDIVTNNKNPVDFPIQNASYTNDIQVYHTDAGDIVSLYAINAGETGGKSRIASNWTVYNELAKNRPDLIHVLSKDWPHQINDSKDCHVLHRPLLYYLDEKIIFQYARFFFTGFGDHPRREDIPPISEAQAEALDALHFTAEKFNLGLQFQKGDMQFINNLSIFHARDSYTDSEKNVRHLLRHWIHPENAWELPCHLQPTWDNLFFNEREEVFPEGPAFRLF</sequence>
<dbReference type="OrthoDB" id="272271at2759"/>
<dbReference type="PANTHER" id="PTHR10696">
    <property type="entry name" value="GAMMA-BUTYROBETAINE HYDROXYLASE-RELATED"/>
    <property type="match status" value="1"/>
</dbReference>